<organism evidence="3">
    <name type="scientific">Lygus hesperus</name>
    <name type="common">Western plant bug</name>
    <dbReference type="NCBI Taxonomy" id="30085"/>
    <lineage>
        <taxon>Eukaryota</taxon>
        <taxon>Metazoa</taxon>
        <taxon>Ecdysozoa</taxon>
        <taxon>Arthropoda</taxon>
        <taxon>Hexapoda</taxon>
        <taxon>Insecta</taxon>
        <taxon>Pterygota</taxon>
        <taxon>Neoptera</taxon>
        <taxon>Paraneoptera</taxon>
        <taxon>Hemiptera</taxon>
        <taxon>Heteroptera</taxon>
        <taxon>Panheteroptera</taxon>
        <taxon>Cimicomorpha</taxon>
        <taxon>Miridae</taxon>
        <taxon>Mirini</taxon>
        <taxon>Lygus</taxon>
    </lineage>
</organism>
<evidence type="ECO:0000256" key="1">
    <source>
        <dbReference type="RuleBase" id="RU000356"/>
    </source>
</evidence>
<dbReference type="AlphaFoldDB" id="A0A0A9Z6R2"/>
<dbReference type="InterPro" id="IPR009050">
    <property type="entry name" value="Globin-like_sf"/>
</dbReference>
<proteinExistence type="inferred from homology"/>
<evidence type="ECO:0000313" key="3">
    <source>
        <dbReference type="EMBL" id="JAG37500.1"/>
    </source>
</evidence>
<keyword evidence="1" id="KW-0561">Oxygen transport</keyword>
<dbReference type="GO" id="GO:0005344">
    <property type="term" value="F:oxygen carrier activity"/>
    <property type="evidence" value="ECO:0007669"/>
    <property type="project" value="UniProtKB-KW"/>
</dbReference>
<accession>A0A0A9Z6R2</accession>
<dbReference type="SUPFAM" id="SSF46458">
    <property type="entry name" value="Globin-like"/>
    <property type="match status" value="1"/>
</dbReference>
<protein>
    <submittedName>
        <fullName evidence="3">Neuroglobin</fullName>
    </submittedName>
</protein>
<dbReference type="InterPro" id="IPR044399">
    <property type="entry name" value="Mb-like_M"/>
</dbReference>
<reference evidence="4" key="3">
    <citation type="submission" date="2014-09" db="EMBL/GenBank/DDBJ databases">
        <authorList>
            <person name="Magalhaes I.L.F."/>
            <person name="Oliveira U."/>
            <person name="Santos F.R."/>
            <person name="Vidigal T.H.D.A."/>
            <person name="Brescovit A.D."/>
            <person name="Santos A.J."/>
        </authorList>
    </citation>
    <scope>NUCLEOTIDE SEQUENCE</scope>
</reference>
<evidence type="ECO:0000313" key="4">
    <source>
        <dbReference type="EMBL" id="JAG58178.1"/>
    </source>
</evidence>
<keyword evidence="1" id="KW-0479">Metal-binding</keyword>
<dbReference type="Pfam" id="PF00042">
    <property type="entry name" value="Globin"/>
    <property type="match status" value="1"/>
</dbReference>
<keyword evidence="1" id="KW-0408">Iron</keyword>
<dbReference type="EMBL" id="GBRD01007643">
    <property type="protein sequence ID" value="JAG58178.1"/>
    <property type="molecule type" value="Transcribed_RNA"/>
</dbReference>
<comment type="similarity">
    <text evidence="1">Belongs to the globin family.</text>
</comment>
<sequence>MKIMFRPYLRMLSSPLITAFRTVSKKSFPAYRSLEEDEIERIKKSWVLVKENDFRFIDILRQEMLCDIMMYELYFNPGRKADVCVSELTEFKNHPKNVYSTLDFIVGDLENENVIIEKMIEIGKNHGRLGISRKHISFMTSTIYQAVECTIGPCMFDRLVDQSWEKFLTSFNDVVGVTAMKNNCRDRIC</sequence>
<feature type="domain" description="Globin" evidence="2">
    <location>
        <begin position="89"/>
        <end position="174"/>
    </location>
</feature>
<dbReference type="EMBL" id="GBHO01006104">
    <property type="protein sequence ID" value="JAG37500.1"/>
    <property type="molecule type" value="Transcribed_RNA"/>
</dbReference>
<keyword evidence="1" id="KW-0813">Transport</keyword>
<dbReference type="CDD" id="cd01040">
    <property type="entry name" value="Mb-like"/>
    <property type="match status" value="1"/>
</dbReference>
<gene>
    <name evidence="3" type="primary">NGB</name>
    <name evidence="3" type="ORF">CM83_99949</name>
</gene>
<reference evidence="3" key="2">
    <citation type="submission" date="2014-07" db="EMBL/GenBank/DDBJ databases">
        <authorList>
            <person name="Hull J."/>
        </authorList>
    </citation>
    <scope>NUCLEOTIDE SEQUENCE</scope>
</reference>
<dbReference type="GO" id="GO:0020037">
    <property type="term" value="F:heme binding"/>
    <property type="evidence" value="ECO:0007669"/>
    <property type="project" value="InterPro"/>
</dbReference>
<dbReference type="Gene3D" id="1.10.490.10">
    <property type="entry name" value="Globins"/>
    <property type="match status" value="1"/>
</dbReference>
<name>A0A0A9Z6R2_LYGHE</name>
<reference evidence="3" key="1">
    <citation type="journal article" date="2014" name="PLoS ONE">
        <title>Transcriptome-Based Identification of ABC Transporters in the Western Tarnished Plant Bug Lygus hesperus.</title>
        <authorList>
            <person name="Hull J.J."/>
            <person name="Chaney K."/>
            <person name="Geib S.M."/>
            <person name="Fabrick J.A."/>
            <person name="Brent C.S."/>
            <person name="Walsh D."/>
            <person name="Lavine L.C."/>
        </authorList>
    </citation>
    <scope>NUCLEOTIDE SEQUENCE</scope>
</reference>
<evidence type="ECO:0000259" key="2">
    <source>
        <dbReference type="Pfam" id="PF00042"/>
    </source>
</evidence>
<dbReference type="InterPro" id="IPR000971">
    <property type="entry name" value="Globin"/>
</dbReference>
<keyword evidence="1" id="KW-0349">Heme</keyword>
<dbReference type="GO" id="GO:0019825">
    <property type="term" value="F:oxygen binding"/>
    <property type="evidence" value="ECO:0007669"/>
    <property type="project" value="InterPro"/>
</dbReference>
<dbReference type="InterPro" id="IPR012292">
    <property type="entry name" value="Globin/Proto"/>
</dbReference>